<dbReference type="Gene3D" id="3.50.50.60">
    <property type="entry name" value="FAD/NAD(P)-binding domain"/>
    <property type="match status" value="2"/>
</dbReference>
<dbReference type="InterPro" id="IPR006076">
    <property type="entry name" value="FAD-dep_OxRdtase"/>
</dbReference>
<dbReference type="PANTHER" id="PTHR13847">
    <property type="entry name" value="SARCOSINE DEHYDROGENASE-RELATED"/>
    <property type="match status" value="1"/>
</dbReference>
<keyword evidence="5" id="KW-1185">Reference proteome</keyword>
<feature type="domain" description="FAD dependent oxidoreductase" evidence="3">
    <location>
        <begin position="7"/>
        <end position="396"/>
    </location>
</feature>
<evidence type="ECO:0000256" key="2">
    <source>
        <dbReference type="SAM" id="Phobius"/>
    </source>
</evidence>
<dbReference type="EMBL" id="JSUQ01000034">
    <property type="protein sequence ID" value="KHQ49967.1"/>
    <property type="molecule type" value="Genomic_DNA"/>
</dbReference>
<dbReference type="Gene3D" id="3.30.9.10">
    <property type="entry name" value="D-Amino Acid Oxidase, subunit A, domain 2"/>
    <property type="match status" value="1"/>
</dbReference>
<sequence length="415" mass="44267">MKAYRQVAVIGAGMVGVSTALWLQRMGCEVTLIDREGPAAGASTGNAGIIAAGAVVPLPVPGLIWKAPGMLFDPRQPLFLKWGYLPRLLPFLLRYMGHARQAKVEQITRALTLLLQDSADQHQALAEGTEAVQFIRPGSYLHGYASKQAFEADAYGWDLRRRNGYTVREMAPEDMAAFDPALAGRFGYGVDSPRHGTITDPGAYVRALAAAFEAGGGQIVQASVTGFREEDGRAVAALTDKGEIAAEGFAVTLGAWSGGIAGALGVTVPLESERGYHVEFHSPNIELRAPVMVASGKFVATSMRGRLRAAGIVEFGGLKAPASRAPFDLMRRSVARIFPDLTYSHTSEWMGHRPATSDSLPVIGPSPRLANVYLGYGHQHIGLTGGPRTGRWLAQMMAGEPVNADLSAFAADRRG</sequence>
<proteinExistence type="predicted"/>
<dbReference type="RefSeq" id="WP_043146798.1">
    <property type="nucleotide sequence ID" value="NZ_JSUQ01000034.1"/>
</dbReference>
<comment type="caution">
    <text evidence="4">The sequence shown here is derived from an EMBL/GenBank/DDBJ whole genome shotgun (WGS) entry which is preliminary data.</text>
</comment>
<dbReference type="SUPFAM" id="SSF51905">
    <property type="entry name" value="FAD/NAD(P)-binding domain"/>
    <property type="match status" value="1"/>
</dbReference>
<dbReference type="Proteomes" id="UP000030960">
    <property type="component" value="Unassembled WGS sequence"/>
</dbReference>
<dbReference type="PATRIC" id="fig|1515334.3.peg.5489"/>
<feature type="transmembrane region" description="Helical" evidence="2">
    <location>
        <begin position="7"/>
        <end position="23"/>
    </location>
</feature>
<keyword evidence="2" id="KW-0472">Membrane</keyword>
<evidence type="ECO:0000313" key="4">
    <source>
        <dbReference type="EMBL" id="KHQ49967.1"/>
    </source>
</evidence>
<name>A0A0B3RQ70_9RHOB</name>
<dbReference type="OrthoDB" id="9805337at2"/>
<gene>
    <name evidence="4" type="ORF">OA50_05488</name>
</gene>
<dbReference type="AlphaFoldDB" id="A0A0B3RQ70"/>
<dbReference type="PANTHER" id="PTHR13847:SF289">
    <property type="entry name" value="GLYCINE OXIDASE"/>
    <property type="match status" value="1"/>
</dbReference>
<organism evidence="4 5">
    <name type="scientific">Mameliella alba</name>
    <dbReference type="NCBI Taxonomy" id="561184"/>
    <lineage>
        <taxon>Bacteria</taxon>
        <taxon>Pseudomonadati</taxon>
        <taxon>Pseudomonadota</taxon>
        <taxon>Alphaproteobacteria</taxon>
        <taxon>Rhodobacterales</taxon>
        <taxon>Roseobacteraceae</taxon>
        <taxon>Mameliella</taxon>
    </lineage>
</organism>
<keyword evidence="2" id="KW-0812">Transmembrane</keyword>
<keyword evidence="1" id="KW-0560">Oxidoreductase</keyword>
<dbReference type="InterPro" id="IPR036188">
    <property type="entry name" value="FAD/NAD-bd_sf"/>
</dbReference>
<dbReference type="Pfam" id="PF01266">
    <property type="entry name" value="DAO"/>
    <property type="match status" value="1"/>
</dbReference>
<protein>
    <submittedName>
        <fullName evidence="4">Oxidoreductase, FAD-binding protein</fullName>
    </submittedName>
</protein>
<keyword evidence="2" id="KW-1133">Transmembrane helix</keyword>
<dbReference type="SUPFAM" id="SSF54373">
    <property type="entry name" value="FAD-linked reductases, C-terminal domain"/>
    <property type="match status" value="1"/>
</dbReference>
<dbReference type="GO" id="GO:0016491">
    <property type="term" value="F:oxidoreductase activity"/>
    <property type="evidence" value="ECO:0007669"/>
    <property type="project" value="UniProtKB-KW"/>
</dbReference>
<evidence type="ECO:0000259" key="3">
    <source>
        <dbReference type="Pfam" id="PF01266"/>
    </source>
</evidence>
<evidence type="ECO:0000256" key="1">
    <source>
        <dbReference type="ARBA" id="ARBA00023002"/>
    </source>
</evidence>
<reference evidence="4 5" key="1">
    <citation type="submission" date="2014-10" db="EMBL/GenBank/DDBJ databases">
        <title>Genome sequence of Ponticoccus sp. strain UMTAT08 isolated from clonal culture of toxic dinoflagellate Alexandrium tamiyavanichii.</title>
        <authorList>
            <person name="Gan H.Y."/>
            <person name="Muhd D.-D."/>
            <person name="Mohd Noor M.E."/>
            <person name="Yeong Y.S."/>
            <person name="Usup G."/>
        </authorList>
    </citation>
    <scope>NUCLEOTIDE SEQUENCE [LARGE SCALE GENOMIC DNA]</scope>
    <source>
        <strain evidence="4 5">UMTAT08</strain>
    </source>
</reference>
<dbReference type="STRING" id="561184.SAMN05216376_11687"/>
<evidence type="ECO:0000313" key="5">
    <source>
        <dbReference type="Proteomes" id="UP000030960"/>
    </source>
</evidence>
<accession>A0A0B3RQ70</accession>
<dbReference type="GO" id="GO:0005737">
    <property type="term" value="C:cytoplasm"/>
    <property type="evidence" value="ECO:0007669"/>
    <property type="project" value="TreeGrafter"/>
</dbReference>